<sequence>MEATFLFIVAAVFLAAGAVKGVSGMGLPTVSMALLGLLMPPAEAAMLMVLPSLATNAAQCAGPHWTMLARQLWPMWAGLLLAALFSPISAADIPGGGASRVLGLVLMVYGIWGLARPALPALGHHARLAGSLAGSATGLVTAATGVFVIPMVPYLQALKLPRDAFIQGLGISFMVATAALMLRLGSTSAAGWAASAPACATALIAAFAGLWAGSRLRGRLDPAQFQRVLHGVFLLLGLVMAGRSL</sequence>
<feature type="transmembrane region" description="Helical" evidence="8">
    <location>
        <begin position="97"/>
        <end position="115"/>
    </location>
</feature>
<comment type="similarity">
    <text evidence="2 8">Belongs to the 4-toluene sulfonate uptake permease (TSUP) (TC 2.A.102) family.</text>
</comment>
<evidence type="ECO:0000256" key="7">
    <source>
        <dbReference type="ARBA" id="ARBA00023136"/>
    </source>
</evidence>
<evidence type="ECO:0000313" key="9">
    <source>
        <dbReference type="EMBL" id="ENO88231.1"/>
    </source>
</evidence>
<dbReference type="eggNOG" id="COG0730">
    <property type="taxonomic scope" value="Bacteria"/>
</dbReference>
<evidence type="ECO:0000256" key="8">
    <source>
        <dbReference type="RuleBase" id="RU363041"/>
    </source>
</evidence>
<comment type="subcellular location">
    <subcellularLocation>
        <location evidence="1 8">Cell membrane</location>
        <topology evidence="1 8">Multi-pass membrane protein</topology>
    </subcellularLocation>
</comment>
<dbReference type="InterPro" id="IPR052017">
    <property type="entry name" value="TSUP"/>
</dbReference>
<dbReference type="EMBL" id="AMXE01000028">
    <property type="protein sequence ID" value="ENO88231.1"/>
    <property type="molecule type" value="Genomic_DNA"/>
</dbReference>
<keyword evidence="4 8" id="KW-1003">Cell membrane</keyword>
<keyword evidence="3" id="KW-0813">Transport</keyword>
<name>N6Y214_THAL4</name>
<dbReference type="Pfam" id="PF01925">
    <property type="entry name" value="TauE"/>
    <property type="match status" value="1"/>
</dbReference>
<feature type="transmembrane region" description="Helical" evidence="8">
    <location>
        <begin position="189"/>
        <end position="212"/>
    </location>
</feature>
<dbReference type="OrthoDB" id="9800873at2"/>
<evidence type="ECO:0000256" key="5">
    <source>
        <dbReference type="ARBA" id="ARBA00022692"/>
    </source>
</evidence>
<gene>
    <name evidence="9" type="ORF">C666_09225</name>
</gene>
<accession>N6Y214</accession>
<keyword evidence="6 8" id="KW-1133">Transmembrane helix</keyword>
<dbReference type="PANTHER" id="PTHR30269:SF32">
    <property type="entry name" value="MEMBRANE TRANSPORTER PROTEIN-RELATED"/>
    <property type="match status" value="1"/>
</dbReference>
<dbReference type="AlphaFoldDB" id="N6Y214"/>
<dbReference type="PANTHER" id="PTHR30269">
    <property type="entry name" value="TRANSMEMBRANE PROTEIN YFCA"/>
    <property type="match status" value="1"/>
</dbReference>
<feature type="transmembrane region" description="Helical" evidence="8">
    <location>
        <begin position="164"/>
        <end position="182"/>
    </location>
</feature>
<reference evidence="9 10" key="1">
    <citation type="submission" date="2012-09" db="EMBL/GenBank/DDBJ databases">
        <title>Draft Genome Sequences of 6 Strains from Genus Thauera.</title>
        <authorList>
            <person name="Liu B."/>
            <person name="Shapleigh J.P."/>
            <person name="Frostegard A.H."/>
        </authorList>
    </citation>
    <scope>NUCLEOTIDE SEQUENCE [LARGE SCALE GENOMIC DNA]</scope>
    <source>
        <strain evidence="10">47Lol / DSM 12138</strain>
    </source>
</reference>
<evidence type="ECO:0000256" key="1">
    <source>
        <dbReference type="ARBA" id="ARBA00004651"/>
    </source>
</evidence>
<feature type="transmembrane region" description="Helical" evidence="8">
    <location>
        <begin position="224"/>
        <end position="242"/>
    </location>
</feature>
<evidence type="ECO:0000256" key="6">
    <source>
        <dbReference type="ARBA" id="ARBA00022989"/>
    </source>
</evidence>
<evidence type="ECO:0000256" key="3">
    <source>
        <dbReference type="ARBA" id="ARBA00022448"/>
    </source>
</evidence>
<proteinExistence type="inferred from homology"/>
<keyword evidence="10" id="KW-1185">Reference proteome</keyword>
<feature type="transmembrane region" description="Helical" evidence="8">
    <location>
        <begin position="31"/>
        <end position="51"/>
    </location>
</feature>
<dbReference type="GO" id="GO:0005886">
    <property type="term" value="C:plasma membrane"/>
    <property type="evidence" value="ECO:0007669"/>
    <property type="project" value="UniProtKB-SubCell"/>
</dbReference>
<protein>
    <recommendedName>
        <fullName evidence="8">Probable membrane transporter protein</fullName>
    </recommendedName>
</protein>
<evidence type="ECO:0000256" key="4">
    <source>
        <dbReference type="ARBA" id="ARBA00022475"/>
    </source>
</evidence>
<evidence type="ECO:0000256" key="2">
    <source>
        <dbReference type="ARBA" id="ARBA00009142"/>
    </source>
</evidence>
<dbReference type="Proteomes" id="UP000013232">
    <property type="component" value="Unassembled WGS sequence"/>
</dbReference>
<evidence type="ECO:0000313" key="10">
    <source>
        <dbReference type="Proteomes" id="UP000013232"/>
    </source>
</evidence>
<feature type="transmembrane region" description="Helical" evidence="8">
    <location>
        <begin position="72"/>
        <end position="91"/>
    </location>
</feature>
<comment type="caution">
    <text evidence="9">The sequence shown here is derived from an EMBL/GenBank/DDBJ whole genome shotgun (WGS) entry which is preliminary data.</text>
</comment>
<dbReference type="InterPro" id="IPR002781">
    <property type="entry name" value="TM_pro_TauE-like"/>
</dbReference>
<keyword evidence="7 8" id="KW-0472">Membrane</keyword>
<keyword evidence="5 8" id="KW-0812">Transmembrane</keyword>
<dbReference type="RefSeq" id="WP_004337411.1">
    <property type="nucleotide sequence ID" value="NZ_AMXE01000028.1"/>
</dbReference>
<organism evidence="9 10">
    <name type="scientific">Thauera linaloolentis (strain DSM 12138 / JCM 21573 / CCUG 41526 / CIP 105981 / IAM 15112 / NBRC 102519 / 47Lol)</name>
    <dbReference type="NCBI Taxonomy" id="1123367"/>
    <lineage>
        <taxon>Bacteria</taxon>
        <taxon>Pseudomonadati</taxon>
        <taxon>Pseudomonadota</taxon>
        <taxon>Betaproteobacteria</taxon>
        <taxon>Rhodocyclales</taxon>
        <taxon>Zoogloeaceae</taxon>
        <taxon>Thauera</taxon>
    </lineage>
</organism>
<feature type="transmembrane region" description="Helical" evidence="8">
    <location>
        <begin position="127"/>
        <end position="152"/>
    </location>
</feature>